<dbReference type="AlphaFoldDB" id="A0A0F9G9B7"/>
<reference evidence="1" key="1">
    <citation type="journal article" date="2015" name="Nature">
        <title>Complex archaea that bridge the gap between prokaryotes and eukaryotes.</title>
        <authorList>
            <person name="Spang A."/>
            <person name="Saw J.H."/>
            <person name="Jorgensen S.L."/>
            <person name="Zaremba-Niedzwiedzka K."/>
            <person name="Martijn J."/>
            <person name="Lind A.E."/>
            <person name="van Eijk R."/>
            <person name="Schleper C."/>
            <person name="Guy L."/>
            <person name="Ettema T.J."/>
        </authorList>
    </citation>
    <scope>NUCLEOTIDE SEQUENCE</scope>
</reference>
<sequence length="118" mass="13669">MDEEVEKIDDTILTKENLKGLPETPVWWEHTSEYEYAHMDMRIFYQVVLPILDAGSSFIGITTLGEDEDDSDFVTKLIEITDKEGKKYIGEKIDELNLKDEDILRISVSSNDKKIKKK</sequence>
<gene>
    <name evidence="1" type="ORF">LCGC14_1939080</name>
</gene>
<organism evidence="1">
    <name type="scientific">marine sediment metagenome</name>
    <dbReference type="NCBI Taxonomy" id="412755"/>
    <lineage>
        <taxon>unclassified sequences</taxon>
        <taxon>metagenomes</taxon>
        <taxon>ecological metagenomes</taxon>
    </lineage>
</organism>
<name>A0A0F9G9B7_9ZZZZ</name>
<proteinExistence type="predicted"/>
<protein>
    <submittedName>
        <fullName evidence="1">Uncharacterized protein</fullName>
    </submittedName>
</protein>
<dbReference type="EMBL" id="LAZR01020953">
    <property type="protein sequence ID" value="KKL87006.1"/>
    <property type="molecule type" value="Genomic_DNA"/>
</dbReference>
<comment type="caution">
    <text evidence="1">The sequence shown here is derived from an EMBL/GenBank/DDBJ whole genome shotgun (WGS) entry which is preliminary data.</text>
</comment>
<evidence type="ECO:0000313" key="1">
    <source>
        <dbReference type="EMBL" id="KKL87006.1"/>
    </source>
</evidence>
<accession>A0A0F9G9B7</accession>